<comment type="caution">
    <text evidence="1">The sequence shown here is derived from an EMBL/GenBank/DDBJ whole genome shotgun (WGS) entry which is preliminary data.</text>
</comment>
<dbReference type="Proteomes" id="UP001596096">
    <property type="component" value="Unassembled WGS sequence"/>
</dbReference>
<dbReference type="EMBL" id="JBHSNW010000009">
    <property type="protein sequence ID" value="MFC5817559.1"/>
    <property type="molecule type" value="Genomic_DNA"/>
</dbReference>
<name>A0ABW1BXT1_9ACTN</name>
<dbReference type="NCBIfam" id="TIGR00026">
    <property type="entry name" value="hi_GC_TIGR00026"/>
    <property type="match status" value="1"/>
</dbReference>
<keyword evidence="2" id="KW-1185">Reference proteome</keyword>
<dbReference type="RefSeq" id="WP_219545662.1">
    <property type="nucleotide sequence ID" value="NZ_JAHKRN010000017.1"/>
</dbReference>
<sequence>MALEGDYAASPKANVREQVAEYEASGGARGGTIGEQDWPIVVITSVGAKSGKLRKTPVIRVERDGAYAAVASLGGAPENPLWYHNLLACPEVELQDGPHRAAYRARLLSGEERGEWWDVATAAYPPYEEYQRRTERLIPVFVLERV</sequence>
<protein>
    <submittedName>
        <fullName evidence="1">Nitroreductase family deazaflavin-dependent oxidoreductase</fullName>
    </submittedName>
</protein>
<reference evidence="2" key="1">
    <citation type="journal article" date="2019" name="Int. J. Syst. Evol. Microbiol.">
        <title>The Global Catalogue of Microorganisms (GCM) 10K type strain sequencing project: providing services to taxonomists for standard genome sequencing and annotation.</title>
        <authorList>
            <consortium name="The Broad Institute Genomics Platform"/>
            <consortium name="The Broad Institute Genome Sequencing Center for Infectious Disease"/>
            <person name="Wu L."/>
            <person name="Ma J."/>
        </authorList>
    </citation>
    <scope>NUCLEOTIDE SEQUENCE [LARGE SCALE GENOMIC DNA]</scope>
    <source>
        <strain evidence="2">CGMCC 4.7106</strain>
    </source>
</reference>
<dbReference type="InterPro" id="IPR004378">
    <property type="entry name" value="F420H2_quin_Rdtase"/>
</dbReference>
<evidence type="ECO:0000313" key="2">
    <source>
        <dbReference type="Proteomes" id="UP001596096"/>
    </source>
</evidence>
<proteinExistence type="predicted"/>
<organism evidence="1 2">
    <name type="scientific">Nonomuraea harbinensis</name>
    <dbReference type="NCBI Taxonomy" id="1286938"/>
    <lineage>
        <taxon>Bacteria</taxon>
        <taxon>Bacillati</taxon>
        <taxon>Actinomycetota</taxon>
        <taxon>Actinomycetes</taxon>
        <taxon>Streptosporangiales</taxon>
        <taxon>Streptosporangiaceae</taxon>
        <taxon>Nonomuraea</taxon>
    </lineage>
</organism>
<dbReference type="Pfam" id="PF04075">
    <property type="entry name" value="F420H2_quin_red"/>
    <property type="match status" value="1"/>
</dbReference>
<accession>A0ABW1BXT1</accession>
<evidence type="ECO:0000313" key="1">
    <source>
        <dbReference type="EMBL" id="MFC5817559.1"/>
    </source>
</evidence>
<dbReference type="PANTHER" id="PTHR39428:SF3">
    <property type="entry name" value="DEAZAFLAVIN-DEPENDENT NITROREDUCTASE"/>
    <property type="match status" value="1"/>
</dbReference>
<dbReference type="PANTHER" id="PTHR39428">
    <property type="entry name" value="F420H(2)-DEPENDENT QUINONE REDUCTASE RV1261C"/>
    <property type="match status" value="1"/>
</dbReference>
<gene>
    <name evidence="1" type="ORF">ACFPUY_20885</name>
</gene>